<comment type="subcellular location">
    <subcellularLocation>
        <location evidence="1">Cell envelope</location>
    </subcellularLocation>
</comment>
<keyword evidence="3" id="KW-1133">Transmembrane helix</keyword>
<dbReference type="InterPro" id="IPR050465">
    <property type="entry name" value="UPF0194_transport"/>
</dbReference>
<dbReference type="InterPro" id="IPR058792">
    <property type="entry name" value="Beta-barrel_RND_2"/>
</dbReference>
<dbReference type="PANTHER" id="PTHR32347">
    <property type="entry name" value="EFFLUX SYSTEM COMPONENT YKNX-RELATED"/>
    <property type="match status" value="1"/>
</dbReference>
<feature type="transmembrane region" description="Helical" evidence="3">
    <location>
        <begin position="6"/>
        <end position="25"/>
    </location>
</feature>
<evidence type="ECO:0000313" key="5">
    <source>
        <dbReference type="EMBL" id="MFD1316709.1"/>
    </source>
</evidence>
<dbReference type="Pfam" id="PF25954">
    <property type="entry name" value="Beta-barrel_RND_2"/>
    <property type="match status" value="1"/>
</dbReference>
<organism evidence="5 6">
    <name type="scientific">Namhaeicola litoreus</name>
    <dbReference type="NCBI Taxonomy" id="1052145"/>
    <lineage>
        <taxon>Bacteria</taxon>
        <taxon>Pseudomonadati</taxon>
        <taxon>Bacteroidota</taxon>
        <taxon>Flavobacteriia</taxon>
        <taxon>Flavobacteriales</taxon>
        <taxon>Flavobacteriaceae</taxon>
        <taxon>Namhaeicola</taxon>
    </lineage>
</organism>
<dbReference type="RefSeq" id="WP_377179949.1">
    <property type="nucleotide sequence ID" value="NZ_JBHTMY010000003.1"/>
</dbReference>
<sequence length="370" mass="42184">MNTETVISWHYQICLFIVIFGLTSISCRQKEKEIFPEKRDIIESVYSSVIVEPDSLYQAYSSVAGICEKFFVEEGSLVKISDPIAQIRNNTPKLNEENAKLVLEMARENYKGSSAILSDLLKEIDAARLQLNNDSINFFRQQKLWSQQVGSKIELDSRKLKYELSRNNLNLLEQRYQRTKFELETSYKQAQNNLESAVYNSKDFTVTSEIQGKVYAIHKKEGEIVNSMEPLASIGKDSSFVLKLQIDEVDIVKMSKNQEVLITLDAYDGELYKGKIKKIYPQKELKSNAFIVDAIFDNPPKVLYPGLSGEANVIIRKKENALTIPRDFLLENNQVLTRNGLVDVQTGLRNIDFVEILSGLNDETAIIKSE</sequence>
<keyword evidence="2" id="KW-0175">Coiled coil</keyword>
<gene>
    <name evidence="5" type="ORF">ACFQ39_13875</name>
</gene>
<dbReference type="Proteomes" id="UP001597201">
    <property type="component" value="Unassembled WGS sequence"/>
</dbReference>
<comment type="caution">
    <text evidence="5">The sequence shown here is derived from an EMBL/GenBank/DDBJ whole genome shotgun (WGS) entry which is preliminary data.</text>
</comment>
<name>A0ABW3Y4A4_9FLAO</name>
<keyword evidence="6" id="KW-1185">Reference proteome</keyword>
<protein>
    <submittedName>
        <fullName evidence="5">Efflux RND transporter periplasmic adaptor subunit</fullName>
    </submittedName>
</protein>
<reference evidence="6" key="1">
    <citation type="journal article" date="2019" name="Int. J. Syst. Evol. Microbiol.">
        <title>The Global Catalogue of Microorganisms (GCM) 10K type strain sequencing project: providing services to taxonomists for standard genome sequencing and annotation.</title>
        <authorList>
            <consortium name="The Broad Institute Genomics Platform"/>
            <consortium name="The Broad Institute Genome Sequencing Center for Infectious Disease"/>
            <person name="Wu L."/>
            <person name="Ma J."/>
        </authorList>
    </citation>
    <scope>NUCLEOTIDE SEQUENCE [LARGE SCALE GENOMIC DNA]</scope>
    <source>
        <strain evidence="6">CCUG 61485</strain>
    </source>
</reference>
<evidence type="ECO:0000256" key="1">
    <source>
        <dbReference type="ARBA" id="ARBA00004196"/>
    </source>
</evidence>
<dbReference type="EMBL" id="JBHTMY010000003">
    <property type="protein sequence ID" value="MFD1316709.1"/>
    <property type="molecule type" value="Genomic_DNA"/>
</dbReference>
<dbReference type="Gene3D" id="2.40.50.100">
    <property type="match status" value="1"/>
</dbReference>
<evidence type="ECO:0000313" key="6">
    <source>
        <dbReference type="Proteomes" id="UP001597201"/>
    </source>
</evidence>
<evidence type="ECO:0000259" key="4">
    <source>
        <dbReference type="Pfam" id="PF25954"/>
    </source>
</evidence>
<evidence type="ECO:0000256" key="2">
    <source>
        <dbReference type="ARBA" id="ARBA00023054"/>
    </source>
</evidence>
<dbReference type="SUPFAM" id="SSF111369">
    <property type="entry name" value="HlyD-like secretion proteins"/>
    <property type="match status" value="1"/>
</dbReference>
<keyword evidence="3" id="KW-0472">Membrane</keyword>
<accession>A0ABW3Y4A4</accession>
<proteinExistence type="predicted"/>
<feature type="domain" description="CusB-like beta-barrel" evidence="4">
    <location>
        <begin position="243"/>
        <end position="312"/>
    </location>
</feature>
<evidence type="ECO:0000256" key="3">
    <source>
        <dbReference type="SAM" id="Phobius"/>
    </source>
</evidence>
<dbReference type="Gene3D" id="2.40.30.170">
    <property type="match status" value="1"/>
</dbReference>
<keyword evidence="3" id="KW-0812">Transmembrane</keyword>